<name>A0A1T5GNL9_9FLAO</name>
<reference evidence="2 3" key="1">
    <citation type="submission" date="2017-02" db="EMBL/GenBank/DDBJ databases">
        <authorList>
            <person name="Peterson S.W."/>
        </authorList>
    </citation>
    <scope>NUCLEOTIDE SEQUENCE [LARGE SCALE GENOMIC DNA]</scope>
    <source>
        <strain evidence="2 3">DSM 22323</strain>
    </source>
</reference>
<protein>
    <recommendedName>
        <fullName evidence="4">PH domain-containing protein</fullName>
    </recommendedName>
</protein>
<keyword evidence="1" id="KW-0472">Membrane</keyword>
<evidence type="ECO:0000256" key="1">
    <source>
        <dbReference type="SAM" id="Phobius"/>
    </source>
</evidence>
<keyword evidence="1" id="KW-0812">Transmembrane</keyword>
<organism evidence="2 3">
    <name type="scientific">Soonwooa buanensis</name>
    <dbReference type="NCBI Taxonomy" id="619805"/>
    <lineage>
        <taxon>Bacteria</taxon>
        <taxon>Pseudomonadati</taxon>
        <taxon>Bacteroidota</taxon>
        <taxon>Flavobacteriia</taxon>
        <taxon>Flavobacteriales</taxon>
        <taxon>Weeksellaceae</taxon>
        <taxon>Chryseobacterium group</taxon>
        <taxon>Soonwooa</taxon>
    </lineage>
</organism>
<dbReference type="OrthoDB" id="1452926at2"/>
<dbReference type="RefSeq" id="WP_079668213.1">
    <property type="nucleotide sequence ID" value="NZ_FUYZ01000014.1"/>
</dbReference>
<keyword evidence="3" id="KW-1185">Reference proteome</keyword>
<evidence type="ECO:0008006" key="4">
    <source>
        <dbReference type="Google" id="ProtNLM"/>
    </source>
</evidence>
<proteinExistence type="predicted"/>
<dbReference type="STRING" id="619805.SAMN05660477_02998"/>
<feature type="transmembrane region" description="Helical" evidence="1">
    <location>
        <begin position="12"/>
        <end position="32"/>
    </location>
</feature>
<evidence type="ECO:0000313" key="2">
    <source>
        <dbReference type="EMBL" id="SKC09987.1"/>
    </source>
</evidence>
<sequence>MRLSNKKKTPIYSFIQTILFVGIILGIVAFFVERYKIDFLGWESYLLIVIPVFVGILYWSRGKHIFEYDSDGETLTINNYSIVPFFKDQKKDEFPKYKLQNFEVVNLIFIKKLLITIHSKKNHHLHLKYDISYLRNKEVKDLKLSLRKVLKTNKEENQLVTETV</sequence>
<accession>A0A1T5GNL9</accession>
<keyword evidence="1" id="KW-1133">Transmembrane helix</keyword>
<evidence type="ECO:0000313" key="3">
    <source>
        <dbReference type="Proteomes" id="UP000191112"/>
    </source>
</evidence>
<feature type="transmembrane region" description="Helical" evidence="1">
    <location>
        <begin position="44"/>
        <end position="60"/>
    </location>
</feature>
<gene>
    <name evidence="2" type="ORF">SAMN05660477_02998</name>
</gene>
<dbReference type="AlphaFoldDB" id="A0A1T5GNL9"/>
<dbReference type="EMBL" id="FUYZ01000014">
    <property type="protein sequence ID" value="SKC09987.1"/>
    <property type="molecule type" value="Genomic_DNA"/>
</dbReference>
<dbReference type="Proteomes" id="UP000191112">
    <property type="component" value="Unassembled WGS sequence"/>
</dbReference>